<dbReference type="AlphaFoldDB" id="A0A290Q283"/>
<name>A0A290Q283_9BACT</name>
<dbReference type="KEGG" id="vbh:CMV30_00740"/>
<gene>
    <name evidence="1" type="ORF">CMV30_00740</name>
</gene>
<dbReference type="EMBL" id="CP023344">
    <property type="protein sequence ID" value="ATC62614.1"/>
    <property type="molecule type" value="Genomic_DNA"/>
</dbReference>
<reference evidence="1 2" key="1">
    <citation type="submission" date="2017-09" db="EMBL/GenBank/DDBJ databases">
        <title>Complete genome sequence of Verrucomicrobial strain HZ-65, isolated from freshwater.</title>
        <authorList>
            <person name="Choi A."/>
        </authorList>
    </citation>
    <scope>NUCLEOTIDE SEQUENCE [LARGE SCALE GENOMIC DNA]</scope>
    <source>
        <strain evidence="1 2">HZ-65</strain>
    </source>
</reference>
<dbReference type="RefSeq" id="WP_096054249.1">
    <property type="nucleotide sequence ID" value="NZ_CP023344.1"/>
</dbReference>
<dbReference type="OrthoDB" id="5502211at2"/>
<evidence type="ECO:0000313" key="1">
    <source>
        <dbReference type="EMBL" id="ATC62614.1"/>
    </source>
</evidence>
<accession>A0A290Q283</accession>
<sequence>MPQPTARERFFPLLRTALAESTFVKLTLGKHRGADTTLNNLFIRPVVLKTGPQLTFVYRHATRDITKNHAYAEAIALIEQLIGTDFLDAHLFTSAETVQLATDAEGITRFSLKKLPHPASPESPSPIA</sequence>
<keyword evidence="2" id="KW-1185">Reference proteome</keyword>
<protein>
    <submittedName>
        <fullName evidence="1">Uncharacterized protein</fullName>
    </submittedName>
</protein>
<organism evidence="1 2">
    <name type="scientific">Nibricoccus aquaticus</name>
    <dbReference type="NCBI Taxonomy" id="2576891"/>
    <lineage>
        <taxon>Bacteria</taxon>
        <taxon>Pseudomonadati</taxon>
        <taxon>Verrucomicrobiota</taxon>
        <taxon>Opitutia</taxon>
        <taxon>Opitutales</taxon>
        <taxon>Opitutaceae</taxon>
        <taxon>Nibricoccus</taxon>
    </lineage>
</organism>
<proteinExistence type="predicted"/>
<evidence type="ECO:0000313" key="2">
    <source>
        <dbReference type="Proteomes" id="UP000217265"/>
    </source>
</evidence>
<dbReference type="Proteomes" id="UP000217265">
    <property type="component" value="Chromosome"/>
</dbReference>